<reference evidence="3 4" key="1">
    <citation type="submission" date="2015-07" db="EMBL/GenBank/DDBJ databases">
        <title>Draft Genome Sequence of Malassezia furfur CBS1878 and Malassezia pachydermatis CBS1879.</title>
        <authorList>
            <person name="Triana S."/>
            <person name="Ohm R."/>
            <person name="Gonzalez A."/>
            <person name="DeCock H."/>
            <person name="Restrepo S."/>
            <person name="Celis A."/>
        </authorList>
    </citation>
    <scope>NUCLEOTIDE SEQUENCE [LARGE SCALE GENOMIC DNA]</scope>
    <source>
        <strain evidence="3 4">CBS 1879</strain>
    </source>
</reference>
<name>A0A0M8MSP5_9BASI</name>
<keyword evidence="2" id="KW-1015">Disulfide bond</keyword>
<evidence type="ECO:0000313" key="4">
    <source>
        <dbReference type="Proteomes" id="UP000037751"/>
    </source>
</evidence>
<dbReference type="InterPro" id="IPR018793">
    <property type="entry name" value="Cyt_c_oxidase_assmbl_Pet191"/>
</dbReference>
<organism evidence="3 4">
    <name type="scientific">Malassezia pachydermatis</name>
    <dbReference type="NCBI Taxonomy" id="77020"/>
    <lineage>
        <taxon>Eukaryota</taxon>
        <taxon>Fungi</taxon>
        <taxon>Dikarya</taxon>
        <taxon>Basidiomycota</taxon>
        <taxon>Ustilaginomycotina</taxon>
        <taxon>Malasseziomycetes</taxon>
        <taxon>Malasseziales</taxon>
        <taxon>Malasseziaceae</taxon>
        <taxon>Malassezia</taxon>
    </lineage>
</organism>
<comment type="caution">
    <text evidence="3">The sequence shown here is derived from an EMBL/GenBank/DDBJ whole genome shotgun (WGS) entry which is preliminary data.</text>
</comment>
<gene>
    <name evidence="3" type="ORF">Malapachy_0217</name>
</gene>
<evidence type="ECO:0000256" key="1">
    <source>
        <dbReference type="ARBA" id="ARBA00007785"/>
    </source>
</evidence>
<dbReference type="GO" id="GO:0005739">
    <property type="term" value="C:mitochondrion"/>
    <property type="evidence" value="ECO:0007669"/>
    <property type="project" value="TreeGrafter"/>
</dbReference>
<dbReference type="EMBL" id="LGAV01000006">
    <property type="protein sequence ID" value="KOS13564.1"/>
    <property type="molecule type" value="Genomic_DNA"/>
</dbReference>
<dbReference type="PANTHER" id="PTHR28627:SF1">
    <property type="entry name" value="CYTOCHROME C OXIDASE ASSEMBLY FACTOR 5"/>
    <property type="match status" value="1"/>
</dbReference>
<comment type="similarity">
    <text evidence="1">Belongs to the PET191 family.</text>
</comment>
<sequence>MRGVCDQLRADLVECLKKSDCMRVEGRTGKECLTHHLQSLPPECQQAYHGFVECKRSLWDMRKRFRGIPGAEYSTSSTTYAALDKRLGNQNDS</sequence>
<dbReference type="GeneID" id="28726623"/>
<dbReference type="RefSeq" id="XP_017991196.1">
    <property type="nucleotide sequence ID" value="XM_018134748.1"/>
</dbReference>
<proteinExistence type="inferred from homology"/>
<dbReference type="AlphaFoldDB" id="A0A0M8MSP5"/>
<keyword evidence="4" id="KW-1185">Reference proteome</keyword>
<dbReference type="STRING" id="77020.A0A0M8MSP5"/>
<dbReference type="Proteomes" id="UP000037751">
    <property type="component" value="Unassembled WGS sequence"/>
</dbReference>
<evidence type="ECO:0000256" key="2">
    <source>
        <dbReference type="ARBA" id="ARBA00023157"/>
    </source>
</evidence>
<dbReference type="PANTHER" id="PTHR28627">
    <property type="entry name" value="CYTOCHROME C OXIDASE ASSEMBLY FACTOR 5"/>
    <property type="match status" value="1"/>
</dbReference>
<dbReference type="OrthoDB" id="282149at2759"/>
<accession>A0A0M8MSP5</accession>
<evidence type="ECO:0000313" key="3">
    <source>
        <dbReference type="EMBL" id="KOS13564.1"/>
    </source>
</evidence>
<evidence type="ECO:0008006" key="5">
    <source>
        <dbReference type="Google" id="ProtNLM"/>
    </source>
</evidence>
<dbReference type="GO" id="GO:0033617">
    <property type="term" value="P:mitochondrial respiratory chain complex IV assembly"/>
    <property type="evidence" value="ECO:0007669"/>
    <property type="project" value="TreeGrafter"/>
</dbReference>
<protein>
    <recommendedName>
        <fullName evidence="5">Cytochrome c oxidase assembly factor 5</fullName>
    </recommendedName>
</protein>
<dbReference type="VEuPathDB" id="FungiDB:Malapachy_0217"/>
<dbReference type="Pfam" id="PF10203">
    <property type="entry name" value="Pet191_N"/>
    <property type="match status" value="1"/>
</dbReference>